<comment type="function">
    <text evidence="6">Removes the formyl group from the N-terminal Met of newly synthesized proteins. Requires at least a dipeptide for an efficient rate of reaction. N-terminal L-methionine is a prerequisite for activity but the enzyme has broad specificity at other positions.</text>
</comment>
<dbReference type="InterPro" id="IPR023635">
    <property type="entry name" value="Peptide_deformylase"/>
</dbReference>
<comment type="caution">
    <text evidence="7">The sequence shown here is derived from an EMBL/GenBank/DDBJ whole genome shotgun (WGS) entry which is preliminary data.</text>
</comment>
<reference evidence="7" key="1">
    <citation type="journal article" date="2014" name="Int. J. Syst. Evol. Microbiol.">
        <title>Complete genome sequence of Corynebacterium casei LMG S-19264T (=DSM 44701T), isolated from a smear-ripened cheese.</title>
        <authorList>
            <consortium name="US DOE Joint Genome Institute (JGI-PGF)"/>
            <person name="Walter F."/>
            <person name="Albersmeier A."/>
            <person name="Kalinowski J."/>
            <person name="Ruckert C."/>
        </authorList>
    </citation>
    <scope>NUCLEOTIDE SEQUENCE</scope>
    <source>
        <strain evidence="7">JCM 3090</strain>
    </source>
</reference>
<dbReference type="GO" id="GO:0046872">
    <property type="term" value="F:metal ion binding"/>
    <property type="evidence" value="ECO:0007669"/>
    <property type="project" value="UniProtKB-KW"/>
</dbReference>
<dbReference type="EC" id="3.5.1.88" evidence="6"/>
<dbReference type="NCBIfam" id="NF001159">
    <property type="entry name" value="PRK00150.1-3"/>
    <property type="match status" value="1"/>
</dbReference>
<evidence type="ECO:0000313" key="7">
    <source>
        <dbReference type="EMBL" id="GGK04649.1"/>
    </source>
</evidence>
<comment type="catalytic activity">
    <reaction evidence="6">
        <text>N-terminal N-formyl-L-methionyl-[peptide] + H2O = N-terminal L-methionyl-[peptide] + formate</text>
        <dbReference type="Rhea" id="RHEA:24420"/>
        <dbReference type="Rhea" id="RHEA-COMP:10639"/>
        <dbReference type="Rhea" id="RHEA-COMP:10640"/>
        <dbReference type="ChEBI" id="CHEBI:15377"/>
        <dbReference type="ChEBI" id="CHEBI:15740"/>
        <dbReference type="ChEBI" id="CHEBI:49298"/>
        <dbReference type="ChEBI" id="CHEBI:64731"/>
        <dbReference type="EC" id="3.5.1.88"/>
    </reaction>
</comment>
<dbReference type="PIRSF" id="PIRSF004749">
    <property type="entry name" value="Pep_def"/>
    <property type="match status" value="1"/>
</dbReference>
<dbReference type="FunFam" id="3.90.45.10:FF:000004">
    <property type="entry name" value="Peptide deformylase"/>
    <property type="match status" value="1"/>
</dbReference>
<evidence type="ECO:0000256" key="3">
    <source>
        <dbReference type="ARBA" id="ARBA00022801"/>
    </source>
</evidence>
<feature type="active site" evidence="6">
    <location>
        <position position="144"/>
    </location>
</feature>
<dbReference type="SUPFAM" id="SSF56420">
    <property type="entry name" value="Peptide deformylase"/>
    <property type="match status" value="1"/>
</dbReference>
<feature type="binding site" evidence="6">
    <location>
        <position position="143"/>
    </location>
    <ligand>
        <name>Fe cation</name>
        <dbReference type="ChEBI" id="CHEBI:24875"/>
    </ligand>
</feature>
<sequence length="192" mass="19732">MTSTAGSARQITYYGNPVLHRRCADVTRFDADLAALIDDMFASMYAVHGVGLAANQIGVDLRVFVHDCPDADGVRQVGHVVNPVLAAPPPGVEVDSGAEGCLSVPGPRAELPRAAVATVTGFDLHGAPITVTGSGYFARCLQHETDHLDGTLYVDRLPADRRAALLREAGLAVPAADAPAADAPAAGDPAGG</sequence>
<accession>A0A8J3FC79</accession>
<reference evidence="7" key="2">
    <citation type="submission" date="2020-09" db="EMBL/GenBank/DDBJ databases">
        <authorList>
            <person name="Sun Q."/>
            <person name="Ohkuma M."/>
        </authorList>
    </citation>
    <scope>NUCLEOTIDE SEQUENCE</scope>
    <source>
        <strain evidence="7">JCM 3090</strain>
    </source>
</reference>
<feature type="binding site" evidence="6">
    <location>
        <position position="147"/>
    </location>
    <ligand>
        <name>Fe cation</name>
        <dbReference type="ChEBI" id="CHEBI:24875"/>
    </ligand>
</feature>
<keyword evidence="8" id="KW-1185">Reference proteome</keyword>
<dbReference type="NCBIfam" id="TIGR00079">
    <property type="entry name" value="pept_deformyl"/>
    <property type="match status" value="1"/>
</dbReference>
<dbReference type="PANTHER" id="PTHR10458:SF2">
    <property type="entry name" value="PEPTIDE DEFORMYLASE, MITOCHONDRIAL"/>
    <property type="match status" value="1"/>
</dbReference>
<organism evidence="7 8">
    <name type="scientific">Pilimelia anulata</name>
    <dbReference type="NCBI Taxonomy" id="53371"/>
    <lineage>
        <taxon>Bacteria</taxon>
        <taxon>Bacillati</taxon>
        <taxon>Actinomycetota</taxon>
        <taxon>Actinomycetes</taxon>
        <taxon>Micromonosporales</taxon>
        <taxon>Micromonosporaceae</taxon>
        <taxon>Pilimelia</taxon>
    </lineage>
</organism>
<evidence type="ECO:0000256" key="5">
    <source>
        <dbReference type="ARBA" id="ARBA00023004"/>
    </source>
</evidence>
<evidence type="ECO:0000256" key="2">
    <source>
        <dbReference type="ARBA" id="ARBA00022723"/>
    </source>
</evidence>
<feature type="binding site" evidence="6">
    <location>
        <position position="101"/>
    </location>
    <ligand>
        <name>Fe cation</name>
        <dbReference type="ChEBI" id="CHEBI:24875"/>
    </ligand>
</feature>
<keyword evidence="2 6" id="KW-0479">Metal-binding</keyword>
<dbReference type="GO" id="GO:0006412">
    <property type="term" value="P:translation"/>
    <property type="evidence" value="ECO:0007669"/>
    <property type="project" value="UniProtKB-UniRule"/>
</dbReference>
<dbReference type="RefSeq" id="WP_189171567.1">
    <property type="nucleotide sequence ID" value="NZ_BMQB01000009.1"/>
</dbReference>
<name>A0A8J3FC79_9ACTN</name>
<keyword evidence="5 6" id="KW-0408">Iron</keyword>
<dbReference type="PANTHER" id="PTHR10458">
    <property type="entry name" value="PEPTIDE DEFORMYLASE"/>
    <property type="match status" value="1"/>
</dbReference>
<dbReference type="EMBL" id="BMQB01000009">
    <property type="protein sequence ID" value="GGK04649.1"/>
    <property type="molecule type" value="Genomic_DNA"/>
</dbReference>
<evidence type="ECO:0000256" key="6">
    <source>
        <dbReference type="HAMAP-Rule" id="MF_00163"/>
    </source>
</evidence>
<evidence type="ECO:0000256" key="4">
    <source>
        <dbReference type="ARBA" id="ARBA00022917"/>
    </source>
</evidence>
<comment type="cofactor">
    <cofactor evidence="6">
        <name>Fe(2+)</name>
        <dbReference type="ChEBI" id="CHEBI:29033"/>
    </cofactor>
    <text evidence="6">Binds 1 Fe(2+) ion.</text>
</comment>
<gene>
    <name evidence="7" type="primary">def3</name>
    <name evidence="6" type="synonym">def</name>
    <name evidence="7" type="ORF">GCM10010123_38260</name>
</gene>
<keyword evidence="3 6" id="KW-0378">Hydrolase</keyword>
<protein>
    <recommendedName>
        <fullName evidence="6">Peptide deformylase</fullName>
        <shortName evidence="6">PDF</shortName>
        <ecNumber evidence="6">3.5.1.88</ecNumber>
    </recommendedName>
    <alternativeName>
        <fullName evidence="6">Polypeptide deformylase</fullName>
    </alternativeName>
</protein>
<dbReference type="Pfam" id="PF01327">
    <property type="entry name" value="Pep_deformylase"/>
    <property type="match status" value="1"/>
</dbReference>
<evidence type="ECO:0000313" key="8">
    <source>
        <dbReference type="Proteomes" id="UP000649739"/>
    </source>
</evidence>
<dbReference type="Proteomes" id="UP000649739">
    <property type="component" value="Unassembled WGS sequence"/>
</dbReference>
<proteinExistence type="inferred from homology"/>
<comment type="similarity">
    <text evidence="1 6">Belongs to the polypeptide deformylase family.</text>
</comment>
<dbReference type="CDD" id="cd00487">
    <property type="entry name" value="Pep_deformylase"/>
    <property type="match status" value="1"/>
</dbReference>
<keyword evidence="4 6" id="KW-0648">Protein biosynthesis</keyword>
<dbReference type="HAMAP" id="MF_00163">
    <property type="entry name" value="Pep_deformylase"/>
    <property type="match status" value="1"/>
</dbReference>
<evidence type="ECO:0000256" key="1">
    <source>
        <dbReference type="ARBA" id="ARBA00010759"/>
    </source>
</evidence>
<dbReference type="InterPro" id="IPR036821">
    <property type="entry name" value="Peptide_deformylase_sf"/>
</dbReference>
<dbReference type="AlphaFoldDB" id="A0A8J3FC79"/>
<dbReference type="PRINTS" id="PR01576">
    <property type="entry name" value="PDEFORMYLASE"/>
</dbReference>
<dbReference type="Gene3D" id="3.90.45.10">
    <property type="entry name" value="Peptide deformylase"/>
    <property type="match status" value="1"/>
</dbReference>
<dbReference type="GO" id="GO:0042586">
    <property type="term" value="F:peptide deformylase activity"/>
    <property type="evidence" value="ECO:0007669"/>
    <property type="project" value="UniProtKB-UniRule"/>
</dbReference>